<name>A0A6C0DZ89_9ZZZZ</name>
<accession>A0A6C0DZ89</accession>
<keyword evidence="1" id="KW-0240">DNA-directed RNA polymerase</keyword>
<organism evidence="4">
    <name type="scientific">viral metagenome</name>
    <dbReference type="NCBI Taxonomy" id="1070528"/>
    <lineage>
        <taxon>unclassified sequences</taxon>
        <taxon>metagenomes</taxon>
        <taxon>organismal metagenomes</taxon>
    </lineage>
</organism>
<dbReference type="InterPro" id="IPR009025">
    <property type="entry name" value="RBP11-like_dimer"/>
</dbReference>
<dbReference type="EMBL" id="MN739696">
    <property type="protein sequence ID" value="QHT21671.1"/>
    <property type="molecule type" value="Genomic_DNA"/>
</dbReference>
<dbReference type="GO" id="GO:0000428">
    <property type="term" value="C:DNA-directed RNA polymerase complex"/>
    <property type="evidence" value="ECO:0007669"/>
    <property type="project" value="UniProtKB-KW"/>
</dbReference>
<feature type="domain" description="DNA-directed RNA polymerase RBP11-like dimerisation" evidence="3">
    <location>
        <begin position="253"/>
        <end position="326"/>
    </location>
</feature>
<dbReference type="Pfam" id="PF13656">
    <property type="entry name" value="RNA_pol_L_2"/>
    <property type="match status" value="1"/>
</dbReference>
<evidence type="ECO:0000259" key="3">
    <source>
        <dbReference type="Pfam" id="PF13656"/>
    </source>
</evidence>
<keyword evidence="2" id="KW-0804">Transcription</keyword>
<dbReference type="InterPro" id="IPR036603">
    <property type="entry name" value="RBP11-like"/>
</dbReference>
<evidence type="ECO:0000256" key="2">
    <source>
        <dbReference type="ARBA" id="ARBA00023163"/>
    </source>
</evidence>
<dbReference type="GO" id="GO:0006351">
    <property type="term" value="P:DNA-templated transcription"/>
    <property type="evidence" value="ECO:0007669"/>
    <property type="project" value="InterPro"/>
</dbReference>
<evidence type="ECO:0000313" key="4">
    <source>
        <dbReference type="EMBL" id="QHT21671.1"/>
    </source>
</evidence>
<dbReference type="AlphaFoldDB" id="A0A6C0DZ89"/>
<dbReference type="Gene3D" id="3.30.1360.10">
    <property type="entry name" value="RNA polymerase, RBP11-like subunit"/>
    <property type="match status" value="1"/>
</dbReference>
<sequence>MADINVNLKSFEPFNGLKRGKLHLELSGKDCNLPFVNAIGRIATKRIPVYAYTKELIQIQKINPETGFHDSVPFNYDMIRNRIKNTPVAGIDPEISYLHERYWKNANYLDKKREKHENEKEVEANINIENRTDDILHVTTNDMLIYVNDKIEELYNKEYPFLIISLKPNEAFKCSLKAVVGIGLNDTCWDSAGNYWYDKNDGKIDFFIEGNLCYDEFKLISRSLEYFKLRTKLLKEEIKRQYSLDKEKKENFQVKIVDEDHTFGQIINYEIQSHKNIKKSSMSKPSLLVREIILDIIVSPDNAKSMIDFVMEAFDNLMNKIDVFEREYNKLLNPDKPKPKTKKN</sequence>
<evidence type="ECO:0000256" key="1">
    <source>
        <dbReference type="ARBA" id="ARBA00022478"/>
    </source>
</evidence>
<proteinExistence type="predicted"/>
<reference evidence="4" key="1">
    <citation type="journal article" date="2020" name="Nature">
        <title>Giant virus diversity and host interactions through global metagenomics.</title>
        <authorList>
            <person name="Schulz F."/>
            <person name="Roux S."/>
            <person name="Paez-Espino D."/>
            <person name="Jungbluth S."/>
            <person name="Walsh D.A."/>
            <person name="Denef V.J."/>
            <person name="McMahon K.D."/>
            <person name="Konstantinidis K.T."/>
            <person name="Eloe-Fadrosh E.A."/>
            <person name="Kyrpides N.C."/>
            <person name="Woyke T."/>
        </authorList>
    </citation>
    <scope>NUCLEOTIDE SEQUENCE</scope>
    <source>
        <strain evidence="4">GVMAG-M-3300023179-103</strain>
    </source>
</reference>
<protein>
    <recommendedName>
        <fullName evidence="3">DNA-directed RNA polymerase RBP11-like dimerisation domain-containing protein</fullName>
    </recommendedName>
</protein>
<dbReference type="SUPFAM" id="SSF55257">
    <property type="entry name" value="RBP11-like subunits of RNA polymerase"/>
    <property type="match status" value="1"/>
</dbReference>
<dbReference type="GO" id="GO:0046983">
    <property type="term" value="F:protein dimerization activity"/>
    <property type="evidence" value="ECO:0007669"/>
    <property type="project" value="InterPro"/>
</dbReference>